<evidence type="ECO:0000256" key="6">
    <source>
        <dbReference type="SAM" id="Phobius"/>
    </source>
</evidence>
<dbReference type="PIRSF" id="PIRSF006324">
    <property type="entry name" value="LeuE"/>
    <property type="match status" value="1"/>
</dbReference>
<evidence type="ECO:0000313" key="8">
    <source>
        <dbReference type="Proteomes" id="UP001161276"/>
    </source>
</evidence>
<dbReference type="RefSeq" id="WP_280029410.1">
    <property type="nucleotide sequence ID" value="NZ_JAOCKG010000017.1"/>
</dbReference>
<proteinExistence type="predicted"/>
<dbReference type="PANTHER" id="PTHR30086:SF20">
    <property type="entry name" value="ARGININE EXPORTER PROTEIN ARGO-RELATED"/>
    <property type="match status" value="1"/>
</dbReference>
<organism evidence="7 8">
    <name type="scientific">Achromobacter marplatensis</name>
    <dbReference type="NCBI Taxonomy" id="470868"/>
    <lineage>
        <taxon>Bacteria</taxon>
        <taxon>Pseudomonadati</taxon>
        <taxon>Pseudomonadota</taxon>
        <taxon>Betaproteobacteria</taxon>
        <taxon>Burkholderiales</taxon>
        <taxon>Alcaligenaceae</taxon>
        <taxon>Achromobacter</taxon>
    </lineage>
</organism>
<evidence type="ECO:0000256" key="4">
    <source>
        <dbReference type="ARBA" id="ARBA00022989"/>
    </source>
</evidence>
<keyword evidence="2" id="KW-1003">Cell membrane</keyword>
<sequence length="222" mass="22882">MIALKNAWESAVMADMAVFLGALLIVYVVPGPDMILLLETGVLRGRGQALAVAVGLAIARAAHVTLAALGLAALFKTHPWAFDAARTVGGIYLMWLGVRLLRAGPVVLDAAGQTPPRGSGLGGALLAGVLTNVLNPKALLFCSVLLPQFVSPDHGPIGPQFALLGVILVSLGLTFDVVCALAGGAVGRWMSSSPRAQKVQSVIFGTALIGFGLRLTFAQRPA</sequence>
<dbReference type="EMBL" id="JAOCKG010000017">
    <property type="protein sequence ID" value="MDH2054036.1"/>
    <property type="molecule type" value="Genomic_DNA"/>
</dbReference>
<feature type="transmembrane region" description="Helical" evidence="6">
    <location>
        <begin position="161"/>
        <end position="187"/>
    </location>
</feature>
<dbReference type="GO" id="GO:0015171">
    <property type="term" value="F:amino acid transmembrane transporter activity"/>
    <property type="evidence" value="ECO:0007669"/>
    <property type="project" value="TreeGrafter"/>
</dbReference>
<feature type="transmembrane region" description="Helical" evidence="6">
    <location>
        <begin position="12"/>
        <end position="29"/>
    </location>
</feature>
<gene>
    <name evidence="7" type="ORF">N5K24_26795</name>
</gene>
<feature type="transmembrane region" description="Helical" evidence="6">
    <location>
        <begin position="199"/>
        <end position="217"/>
    </location>
</feature>
<dbReference type="Pfam" id="PF01810">
    <property type="entry name" value="LysE"/>
    <property type="match status" value="1"/>
</dbReference>
<evidence type="ECO:0000256" key="5">
    <source>
        <dbReference type="ARBA" id="ARBA00023136"/>
    </source>
</evidence>
<keyword evidence="5 6" id="KW-0472">Membrane</keyword>
<accession>A0AA43B136</accession>
<protein>
    <submittedName>
        <fullName evidence="7">LysE family translocator</fullName>
    </submittedName>
</protein>
<dbReference type="InterPro" id="IPR001123">
    <property type="entry name" value="LeuE-type"/>
</dbReference>
<keyword evidence="3 6" id="KW-0812">Transmembrane</keyword>
<comment type="subcellular location">
    <subcellularLocation>
        <location evidence="1">Cell membrane</location>
        <topology evidence="1">Multi-pass membrane protein</topology>
    </subcellularLocation>
</comment>
<evidence type="ECO:0000256" key="1">
    <source>
        <dbReference type="ARBA" id="ARBA00004651"/>
    </source>
</evidence>
<name>A0AA43B136_9BURK</name>
<evidence type="ECO:0000256" key="3">
    <source>
        <dbReference type="ARBA" id="ARBA00022692"/>
    </source>
</evidence>
<dbReference type="Proteomes" id="UP001161276">
    <property type="component" value="Unassembled WGS sequence"/>
</dbReference>
<dbReference type="AlphaFoldDB" id="A0AA43B136"/>
<feature type="transmembrane region" description="Helical" evidence="6">
    <location>
        <begin position="49"/>
        <end position="75"/>
    </location>
</feature>
<evidence type="ECO:0000256" key="2">
    <source>
        <dbReference type="ARBA" id="ARBA00022475"/>
    </source>
</evidence>
<reference evidence="7" key="1">
    <citation type="submission" date="2022-09" db="EMBL/GenBank/DDBJ databases">
        <title>Intensive care unit water sources are persistently colonized with multi-drug resistant bacteria and are the site of extensive horizontal gene transfer of antibiotic resistance genes.</title>
        <authorList>
            <person name="Diorio-Toth L."/>
        </authorList>
    </citation>
    <scope>NUCLEOTIDE SEQUENCE</scope>
    <source>
        <strain evidence="7">GD03676</strain>
    </source>
</reference>
<keyword evidence="4 6" id="KW-1133">Transmembrane helix</keyword>
<evidence type="ECO:0000313" key="7">
    <source>
        <dbReference type="EMBL" id="MDH2054036.1"/>
    </source>
</evidence>
<dbReference type="GO" id="GO:0005886">
    <property type="term" value="C:plasma membrane"/>
    <property type="evidence" value="ECO:0007669"/>
    <property type="project" value="UniProtKB-SubCell"/>
</dbReference>
<comment type="caution">
    <text evidence="7">The sequence shown here is derived from an EMBL/GenBank/DDBJ whole genome shotgun (WGS) entry which is preliminary data.</text>
</comment>
<dbReference type="PANTHER" id="PTHR30086">
    <property type="entry name" value="ARGININE EXPORTER PROTEIN ARGO"/>
    <property type="match status" value="1"/>
</dbReference>